<organism evidence="1 2">
    <name type="scientific">Chitinophaga tropicalis</name>
    <dbReference type="NCBI Taxonomy" id="2683588"/>
    <lineage>
        <taxon>Bacteria</taxon>
        <taxon>Pseudomonadati</taxon>
        <taxon>Bacteroidota</taxon>
        <taxon>Chitinophagia</taxon>
        <taxon>Chitinophagales</taxon>
        <taxon>Chitinophagaceae</taxon>
        <taxon>Chitinophaga</taxon>
    </lineage>
</organism>
<keyword evidence="1" id="KW-0449">Lipoprotein</keyword>
<comment type="caution">
    <text evidence="1">The sequence shown here is derived from an EMBL/GenBank/DDBJ whole genome shotgun (WGS) entry which is preliminary data.</text>
</comment>
<dbReference type="EMBL" id="WRXN01000004">
    <property type="protein sequence ID" value="MVT08945.1"/>
    <property type="molecule type" value="Genomic_DNA"/>
</dbReference>
<reference evidence="1 2" key="1">
    <citation type="submission" date="2019-12" db="EMBL/GenBank/DDBJ databases">
        <title>Chitinophaga sp. strain ysch24 (GDMCC 1.1355), whole genome shotgun sequence.</title>
        <authorList>
            <person name="Zhang X."/>
        </authorList>
    </citation>
    <scope>NUCLEOTIDE SEQUENCE [LARGE SCALE GENOMIC DNA]</scope>
    <source>
        <strain evidence="2">ysch24</strain>
    </source>
</reference>
<dbReference type="SUPFAM" id="SSF48452">
    <property type="entry name" value="TPR-like"/>
    <property type="match status" value="1"/>
</dbReference>
<accession>A0A7K1U4M4</accession>
<dbReference type="RefSeq" id="WP_157306362.1">
    <property type="nucleotide sequence ID" value="NZ_WRXN01000004.1"/>
</dbReference>
<protein>
    <submittedName>
        <fullName evidence="1">SusD/RagB family nutrient-binding outer membrane lipoprotein</fullName>
    </submittedName>
</protein>
<dbReference type="Gene3D" id="1.25.40.390">
    <property type="match status" value="1"/>
</dbReference>
<dbReference type="InterPro" id="IPR041662">
    <property type="entry name" value="SusD-like_2"/>
</dbReference>
<name>A0A7K1U4M4_9BACT</name>
<evidence type="ECO:0000313" key="2">
    <source>
        <dbReference type="Proteomes" id="UP000461730"/>
    </source>
</evidence>
<dbReference type="AlphaFoldDB" id="A0A7K1U4M4"/>
<dbReference type="PROSITE" id="PS51257">
    <property type="entry name" value="PROKAR_LIPOPROTEIN"/>
    <property type="match status" value="1"/>
</dbReference>
<gene>
    <name evidence="1" type="ORF">GO493_11795</name>
</gene>
<keyword evidence="2" id="KW-1185">Reference proteome</keyword>
<dbReference type="Proteomes" id="UP000461730">
    <property type="component" value="Unassembled WGS sequence"/>
</dbReference>
<dbReference type="Pfam" id="PF12771">
    <property type="entry name" value="SusD-like_2"/>
    <property type="match status" value="1"/>
</dbReference>
<evidence type="ECO:0000313" key="1">
    <source>
        <dbReference type="EMBL" id="MVT08945.1"/>
    </source>
</evidence>
<proteinExistence type="predicted"/>
<sequence length="527" mass="59016">MKRLLINITVLFLLAGTFSSCKKRIEDDYQDPEKTADGSLGKLLSGMYLNKRIHPSYWDYYTFVMPTLAAYSQTVATAPSTSMYVPSLDYSEGRWTDFYTGSTGTDYNYNGPGILSNYREMQTTYNAMTEAQQAEYKVFMKCAEVVLYDQTAQLVDLWGDVPFFQAGALNTESRNTYYAPFDDAKGLYDTMITHLKDLNTYFDTASVSTVVSSELKKQDVVLSGNLTGWQRYANSLRLRLLMRISNVNEATAKTEVTTMLNDPSTYPLVESNSQNVLFNESPTTVKSDLADVFKDFPFAPAYLLDTVMAANNDPRTEVFWDPDATNGYKGFPVGGTTADYENRGYAVYDSATFMYNYNLPGVIMTASEVSFLKAEAYERWSLGSAQTAYETGITQSISFYYGLNQSIILKDNAPISRSSLATPDAAAIAAYLAMSDIAYSGTTTEKLAKIYTQKWEHFFVLQAGQAWAEIRRTGYPVLHFATANRSDAAQPPVRLLYPSTEKLYNSANYSAVSAKDTRDTKVFWDIN</sequence>
<dbReference type="InterPro" id="IPR011990">
    <property type="entry name" value="TPR-like_helical_dom_sf"/>
</dbReference>